<name>A0ABP4VSX3_9MICO</name>
<dbReference type="InterPro" id="IPR001466">
    <property type="entry name" value="Beta-lactam-related"/>
</dbReference>
<dbReference type="Proteomes" id="UP001501138">
    <property type="component" value="Unassembled WGS sequence"/>
</dbReference>
<comment type="caution">
    <text evidence="2">The sequence shown here is derived from an EMBL/GenBank/DDBJ whole genome shotgun (WGS) entry which is preliminary data.</text>
</comment>
<dbReference type="InterPro" id="IPR050789">
    <property type="entry name" value="Diverse_Enzym_Activities"/>
</dbReference>
<feature type="domain" description="Beta-lactamase-related" evidence="1">
    <location>
        <begin position="31"/>
        <end position="291"/>
    </location>
</feature>
<protein>
    <recommendedName>
        <fullName evidence="1">Beta-lactamase-related domain-containing protein</fullName>
    </recommendedName>
</protein>
<dbReference type="SUPFAM" id="SSF56601">
    <property type="entry name" value="beta-lactamase/transpeptidase-like"/>
    <property type="match status" value="1"/>
</dbReference>
<dbReference type="Pfam" id="PF00144">
    <property type="entry name" value="Beta-lactamase"/>
    <property type="match status" value="1"/>
</dbReference>
<evidence type="ECO:0000313" key="3">
    <source>
        <dbReference type="Proteomes" id="UP001501138"/>
    </source>
</evidence>
<gene>
    <name evidence="2" type="ORF">GCM10009809_28790</name>
</gene>
<accession>A0ABP4VSX3</accession>
<dbReference type="RefSeq" id="WP_344249142.1">
    <property type="nucleotide sequence ID" value="NZ_BAAAPM010000005.1"/>
</dbReference>
<sequence length="459" mass="48214">MTTSDPTAIDAGLATLARRAHALDVAVHTVQATVGGEPVATAACAPLGLDVPQRMYSVSKTVTGLAVGLLAAEGKVSLDDPVVRHFPEMAPVHPWLEATTLRHMLAMRGPHRSTTYEVRDGGWLESYFRVPPSHRPGTMFTYDTSASYTLAALVERTAGSSLTEYLRPRVFDPLGMSPGLRFLTGPDGFSHGGSGLVCTPRDLLRLAHLLLDDGVAGGERLLPADYLRAATSPQTDTATATWGAEFRGAYGYQLWLPPRGGWLMFGLGGQVVYGHPGHQLAVVVTADAQAAGSGDTKLLDLVLAHVVDPAVDGPAASRGPAPAHDAVELTWPAPRHDAAHARPLTGRWSGRTADGDPVELALRLDERGGTVSSTAGLVLELSFDGPVRTTVADDPAVITAAWSAPGVLDVRCAGHGDELATTRMRLVAPGDGTLTVQSQGFGETLDPRWTFLATCSPAG</sequence>
<dbReference type="PANTHER" id="PTHR43283">
    <property type="entry name" value="BETA-LACTAMASE-RELATED"/>
    <property type="match status" value="1"/>
</dbReference>
<evidence type="ECO:0000259" key="1">
    <source>
        <dbReference type="Pfam" id="PF00144"/>
    </source>
</evidence>
<dbReference type="PANTHER" id="PTHR43283:SF7">
    <property type="entry name" value="BETA-LACTAMASE-RELATED DOMAIN-CONTAINING PROTEIN"/>
    <property type="match status" value="1"/>
</dbReference>
<organism evidence="2 3">
    <name type="scientific">Isoptericola hypogeus</name>
    <dbReference type="NCBI Taxonomy" id="300179"/>
    <lineage>
        <taxon>Bacteria</taxon>
        <taxon>Bacillati</taxon>
        <taxon>Actinomycetota</taxon>
        <taxon>Actinomycetes</taxon>
        <taxon>Micrococcales</taxon>
        <taxon>Promicromonosporaceae</taxon>
        <taxon>Isoptericola</taxon>
    </lineage>
</organism>
<reference evidence="3" key="1">
    <citation type="journal article" date="2019" name="Int. J. Syst. Evol. Microbiol.">
        <title>The Global Catalogue of Microorganisms (GCM) 10K type strain sequencing project: providing services to taxonomists for standard genome sequencing and annotation.</title>
        <authorList>
            <consortium name="The Broad Institute Genomics Platform"/>
            <consortium name="The Broad Institute Genome Sequencing Center for Infectious Disease"/>
            <person name="Wu L."/>
            <person name="Ma J."/>
        </authorList>
    </citation>
    <scope>NUCLEOTIDE SEQUENCE [LARGE SCALE GENOMIC DNA]</scope>
    <source>
        <strain evidence="3">JCM 15589</strain>
    </source>
</reference>
<dbReference type="InterPro" id="IPR012338">
    <property type="entry name" value="Beta-lactam/transpept-like"/>
</dbReference>
<keyword evidence="3" id="KW-1185">Reference proteome</keyword>
<proteinExistence type="predicted"/>
<dbReference type="EMBL" id="BAAAPM010000005">
    <property type="protein sequence ID" value="GAA1731564.1"/>
    <property type="molecule type" value="Genomic_DNA"/>
</dbReference>
<dbReference type="Gene3D" id="3.40.710.10">
    <property type="entry name" value="DD-peptidase/beta-lactamase superfamily"/>
    <property type="match status" value="1"/>
</dbReference>
<evidence type="ECO:0000313" key="2">
    <source>
        <dbReference type="EMBL" id="GAA1731564.1"/>
    </source>
</evidence>